<dbReference type="EMBL" id="ASHL01000004">
    <property type="protein sequence ID" value="EPD13054.1"/>
    <property type="molecule type" value="Genomic_DNA"/>
</dbReference>
<dbReference type="PRINTS" id="PR00080">
    <property type="entry name" value="SDRFAMILY"/>
</dbReference>
<dbReference type="InterPro" id="IPR020904">
    <property type="entry name" value="Sc_DH/Rdtase_CS"/>
</dbReference>
<proteinExistence type="inferred from homology"/>
<evidence type="ECO:0000256" key="2">
    <source>
        <dbReference type="RuleBase" id="RU000363"/>
    </source>
</evidence>
<comment type="caution">
    <text evidence="3">The sequence shown here is derived from an EMBL/GenBank/DDBJ whole genome shotgun (WGS) entry which is preliminary data.</text>
</comment>
<comment type="similarity">
    <text evidence="1 2">Belongs to the short-chain dehydrogenases/reductases (SDR) family.</text>
</comment>
<dbReference type="PANTHER" id="PTHR42760:SF123">
    <property type="entry name" value="OXIDOREDUCTASE"/>
    <property type="match status" value="1"/>
</dbReference>
<evidence type="ECO:0000313" key="4">
    <source>
        <dbReference type="Proteomes" id="UP000015462"/>
    </source>
</evidence>
<dbReference type="PROSITE" id="PS00061">
    <property type="entry name" value="ADH_SHORT"/>
    <property type="match status" value="1"/>
</dbReference>
<dbReference type="InterPro" id="IPR002347">
    <property type="entry name" value="SDR_fam"/>
</dbReference>
<dbReference type="SUPFAM" id="SSF51735">
    <property type="entry name" value="NAD(P)-binding Rossmann-fold domains"/>
    <property type="match status" value="1"/>
</dbReference>
<evidence type="ECO:0000313" key="3">
    <source>
        <dbReference type="EMBL" id="EPD13054.1"/>
    </source>
</evidence>
<dbReference type="AlphaFoldDB" id="A0AB33Z1L5"/>
<evidence type="ECO:0000256" key="1">
    <source>
        <dbReference type="ARBA" id="ARBA00006484"/>
    </source>
</evidence>
<dbReference type="PRINTS" id="PR00081">
    <property type="entry name" value="GDHRDH"/>
</dbReference>
<dbReference type="GO" id="GO:0016616">
    <property type="term" value="F:oxidoreductase activity, acting on the CH-OH group of donors, NAD or NADP as acceptor"/>
    <property type="evidence" value="ECO:0007669"/>
    <property type="project" value="TreeGrafter"/>
</dbReference>
<dbReference type="RefSeq" id="WP_016390234.1">
    <property type="nucleotide sequence ID" value="NZ_FQZJ01000003.1"/>
</dbReference>
<dbReference type="InterPro" id="IPR036291">
    <property type="entry name" value="NAD(P)-bd_dom_sf"/>
</dbReference>
<dbReference type="NCBIfam" id="NF009463">
    <property type="entry name" value="PRK12823.1"/>
    <property type="match status" value="1"/>
</dbReference>
<dbReference type="Proteomes" id="UP000015462">
    <property type="component" value="Unassembled WGS sequence"/>
</dbReference>
<dbReference type="PANTHER" id="PTHR42760">
    <property type="entry name" value="SHORT-CHAIN DEHYDROGENASES/REDUCTASES FAMILY MEMBER"/>
    <property type="match status" value="1"/>
</dbReference>
<dbReference type="GO" id="GO:0030497">
    <property type="term" value="P:fatty acid elongation"/>
    <property type="evidence" value="ECO:0007669"/>
    <property type="project" value="TreeGrafter"/>
</dbReference>
<dbReference type="FunFam" id="3.40.50.720:FF:000084">
    <property type="entry name" value="Short-chain dehydrogenase reductase"/>
    <property type="match status" value="1"/>
</dbReference>
<keyword evidence="4" id="KW-1185">Reference proteome</keyword>
<dbReference type="Gene3D" id="3.40.50.720">
    <property type="entry name" value="NAD(P)-binding Rossmann-like Domain"/>
    <property type="match status" value="1"/>
</dbReference>
<sequence length="260" mass="28138">MSQRFENKVIVVTGAAQGIGKACALRFAREGGQVMIADRVEDQALLVQQQIQQEGGIAEICMADLETSEGAKHVMQTTIEKFGRIDVSVHNVGGTIWAKPFWEYPDDQIEKEINRSLWPTLWCCRAVIPFMMEQQSGAIVNIGSVATRGINRVPYSAAKGGVQAITTCMALELAEHNVRVNCVNPGGIDQGERAIPRNTEAYSDVDKAGMQGVFEQTVRDTPMKRFGTPEEEAAAICFLAADEASYITGETINVAGGGIG</sequence>
<gene>
    <name evidence="3" type="ORF">L196_05415</name>
</gene>
<reference evidence="3 4" key="1">
    <citation type="journal article" date="2013" name="Genome Announc.">
        <title>Genome Sequence of the Pyrene- and Fluoranthene-Degrading Bacterium Cycloclasticus sp. Strain PY97M.</title>
        <authorList>
            <person name="Cui Z."/>
            <person name="Xu G."/>
            <person name="Li Q."/>
            <person name="Gao W."/>
            <person name="Zheng L."/>
        </authorList>
    </citation>
    <scope>NUCLEOTIDE SEQUENCE [LARGE SCALE GENOMIC DNA]</scope>
    <source>
        <strain evidence="3 4">PY97M</strain>
    </source>
</reference>
<accession>A0AB33Z1L5</accession>
<dbReference type="Pfam" id="PF00106">
    <property type="entry name" value="adh_short"/>
    <property type="match status" value="1"/>
</dbReference>
<name>A0AB33Z1L5_9GAMM</name>
<protein>
    <submittedName>
        <fullName evidence="3">Toluate 1,2-dioxygenase electron transfer component</fullName>
    </submittedName>
</protein>
<organism evidence="3 4">
    <name type="scientific">Cycloclasticus pugetii</name>
    <dbReference type="NCBI Taxonomy" id="34068"/>
    <lineage>
        <taxon>Bacteria</taxon>
        <taxon>Pseudomonadati</taxon>
        <taxon>Pseudomonadota</taxon>
        <taxon>Gammaproteobacteria</taxon>
        <taxon>Thiotrichales</taxon>
        <taxon>Piscirickettsiaceae</taxon>
        <taxon>Cycloclasticus</taxon>
    </lineage>
</organism>